<protein>
    <submittedName>
        <fullName evidence="2">TGFBI</fullName>
    </submittedName>
</protein>
<dbReference type="InterPro" id="IPR057033">
    <property type="entry name" value="Ubiquitin_IARS1"/>
</dbReference>
<dbReference type="FunFam" id="2.30.180.10:FF:000032">
    <property type="entry name" value="Fasciclin domain-containing protein, putative"/>
    <property type="match status" value="1"/>
</dbReference>
<dbReference type="EMBL" id="CAJPWZ010000841">
    <property type="protein sequence ID" value="CAG2201303.1"/>
    <property type="molecule type" value="Genomic_DNA"/>
</dbReference>
<feature type="domain" description="FAS1" evidence="1">
    <location>
        <begin position="71"/>
        <end position="293"/>
    </location>
</feature>
<dbReference type="PANTHER" id="PTHR10900">
    <property type="entry name" value="PERIOSTIN-RELATED"/>
    <property type="match status" value="1"/>
</dbReference>
<organism evidence="2 3">
    <name type="scientific">Mytilus edulis</name>
    <name type="common">Blue mussel</name>
    <dbReference type="NCBI Taxonomy" id="6550"/>
    <lineage>
        <taxon>Eukaryota</taxon>
        <taxon>Metazoa</taxon>
        <taxon>Spiralia</taxon>
        <taxon>Lophotrochozoa</taxon>
        <taxon>Mollusca</taxon>
        <taxon>Bivalvia</taxon>
        <taxon>Autobranchia</taxon>
        <taxon>Pteriomorphia</taxon>
        <taxon>Mytilida</taxon>
        <taxon>Mytiloidea</taxon>
        <taxon>Mytilidae</taxon>
        <taxon>Mytilinae</taxon>
        <taxon>Mytilus</taxon>
    </lineage>
</organism>
<dbReference type="GO" id="GO:0050839">
    <property type="term" value="F:cell adhesion molecule binding"/>
    <property type="evidence" value="ECO:0007669"/>
    <property type="project" value="TreeGrafter"/>
</dbReference>
<gene>
    <name evidence="2" type="ORF">MEDL_15964</name>
</gene>
<evidence type="ECO:0000313" key="3">
    <source>
        <dbReference type="Proteomes" id="UP000683360"/>
    </source>
</evidence>
<name>A0A8S3R3F7_MYTED</name>
<dbReference type="InterPro" id="IPR036378">
    <property type="entry name" value="FAS1_dom_sf"/>
</dbReference>
<dbReference type="OrthoDB" id="286301at2759"/>
<dbReference type="PANTHER" id="PTHR10900:SF124">
    <property type="entry name" value="FI05614P"/>
    <property type="match status" value="1"/>
</dbReference>
<dbReference type="Proteomes" id="UP000683360">
    <property type="component" value="Unassembled WGS sequence"/>
</dbReference>
<dbReference type="AlphaFoldDB" id="A0A8S3R3F7"/>
<proteinExistence type="predicted"/>
<feature type="domain" description="FAS1" evidence="1">
    <location>
        <begin position="297"/>
        <end position="435"/>
    </location>
</feature>
<dbReference type="GO" id="GO:0005615">
    <property type="term" value="C:extracellular space"/>
    <property type="evidence" value="ECO:0007669"/>
    <property type="project" value="TreeGrafter"/>
</dbReference>
<keyword evidence="3" id="KW-1185">Reference proteome</keyword>
<dbReference type="Pfam" id="PF02469">
    <property type="entry name" value="Fasciclin"/>
    <property type="match status" value="2"/>
</dbReference>
<dbReference type="InterPro" id="IPR050904">
    <property type="entry name" value="Adhesion/Biosynth-related"/>
</dbReference>
<dbReference type="SMART" id="SM00554">
    <property type="entry name" value="FAS1"/>
    <property type="match status" value="2"/>
</dbReference>
<comment type="caution">
    <text evidence="2">The sequence shown here is derived from an EMBL/GenBank/DDBJ whole genome shotgun (WGS) entry which is preliminary data.</text>
</comment>
<dbReference type="GO" id="GO:0007155">
    <property type="term" value="P:cell adhesion"/>
    <property type="evidence" value="ECO:0007669"/>
    <property type="project" value="TreeGrafter"/>
</dbReference>
<dbReference type="GO" id="GO:0030198">
    <property type="term" value="P:extracellular matrix organization"/>
    <property type="evidence" value="ECO:0007669"/>
    <property type="project" value="TreeGrafter"/>
</dbReference>
<dbReference type="InterPro" id="IPR000782">
    <property type="entry name" value="FAS1_domain"/>
</dbReference>
<dbReference type="Gene3D" id="2.30.180.10">
    <property type="entry name" value="FAS1 domain"/>
    <property type="match status" value="2"/>
</dbReference>
<dbReference type="PROSITE" id="PS50213">
    <property type="entry name" value="FAS1"/>
    <property type="match status" value="2"/>
</dbReference>
<dbReference type="Pfam" id="PF23567">
    <property type="entry name" value="Ubiquitin_IARS1"/>
    <property type="match status" value="1"/>
</dbReference>
<sequence>MLDLTIVKGHDGKDSGLVSCTVTPRLEPAPVKNGVKPACSYINVELIGCDPQEGVSGNQGTILLENPKSCMISSVEKLKEQMKLLFGLRGRRVDIFTDNSLTKELSDTTKVSSLNGQTIYLAPYTGAVTGLCAPPSVSTPYCHFANVNDKLMGCVLLENPRGQKFSVEEVHKQVQKLYNKDGIKLSQSADKKKPLSSASVKDNLEKIPTDPTELMKLLSYHVVPSEEHTCRLYNDQQLDTLNNGKQIRFNEYTTPFPFARFDWKWVQTAQCATIEKSNIRACNGIIHIVDKVLQPPAGTLLDVLALDNRFTELVQLIKIAEIGDMLEGDGPFTLFAPTDDAFKRIDDAELQNIVNDKGKLKHVLFNHIFKDQICCSGLSIVAANVGYGARQLKSMSEERFTVDEMGSKTEIGGSQITECDMSSTNGVIHVLDEVILKQKRKFMGDDDFWDWFRF</sequence>
<dbReference type="SUPFAM" id="SSF82153">
    <property type="entry name" value="FAS1 domain"/>
    <property type="match status" value="2"/>
</dbReference>
<reference evidence="2" key="1">
    <citation type="submission" date="2021-03" db="EMBL/GenBank/DDBJ databases">
        <authorList>
            <person name="Bekaert M."/>
        </authorList>
    </citation>
    <scope>NUCLEOTIDE SEQUENCE</scope>
</reference>
<accession>A0A8S3R3F7</accession>
<evidence type="ECO:0000259" key="1">
    <source>
        <dbReference type="PROSITE" id="PS50213"/>
    </source>
</evidence>
<evidence type="ECO:0000313" key="2">
    <source>
        <dbReference type="EMBL" id="CAG2201303.1"/>
    </source>
</evidence>
<dbReference type="GO" id="GO:0031012">
    <property type="term" value="C:extracellular matrix"/>
    <property type="evidence" value="ECO:0007669"/>
    <property type="project" value="TreeGrafter"/>
</dbReference>